<dbReference type="EMBL" id="ML213514">
    <property type="protein sequence ID" value="TFK50083.1"/>
    <property type="molecule type" value="Genomic_DNA"/>
</dbReference>
<proteinExistence type="predicted"/>
<dbReference type="SUPFAM" id="SSF56112">
    <property type="entry name" value="Protein kinase-like (PK-like)"/>
    <property type="match status" value="1"/>
</dbReference>
<reference evidence="3 4" key="1">
    <citation type="journal article" date="2019" name="Nat. Ecol. Evol.">
        <title>Megaphylogeny resolves global patterns of mushroom evolution.</title>
        <authorList>
            <person name="Varga T."/>
            <person name="Krizsan K."/>
            <person name="Foldi C."/>
            <person name="Dima B."/>
            <person name="Sanchez-Garcia M."/>
            <person name="Sanchez-Ramirez S."/>
            <person name="Szollosi G.J."/>
            <person name="Szarkandi J.G."/>
            <person name="Papp V."/>
            <person name="Albert L."/>
            <person name="Andreopoulos W."/>
            <person name="Angelini C."/>
            <person name="Antonin V."/>
            <person name="Barry K.W."/>
            <person name="Bougher N.L."/>
            <person name="Buchanan P."/>
            <person name="Buyck B."/>
            <person name="Bense V."/>
            <person name="Catcheside P."/>
            <person name="Chovatia M."/>
            <person name="Cooper J."/>
            <person name="Damon W."/>
            <person name="Desjardin D."/>
            <person name="Finy P."/>
            <person name="Geml J."/>
            <person name="Haridas S."/>
            <person name="Hughes K."/>
            <person name="Justo A."/>
            <person name="Karasinski D."/>
            <person name="Kautmanova I."/>
            <person name="Kiss B."/>
            <person name="Kocsube S."/>
            <person name="Kotiranta H."/>
            <person name="LaButti K.M."/>
            <person name="Lechner B.E."/>
            <person name="Liimatainen K."/>
            <person name="Lipzen A."/>
            <person name="Lukacs Z."/>
            <person name="Mihaltcheva S."/>
            <person name="Morgado L.N."/>
            <person name="Niskanen T."/>
            <person name="Noordeloos M.E."/>
            <person name="Ohm R.A."/>
            <person name="Ortiz-Santana B."/>
            <person name="Ovrebo C."/>
            <person name="Racz N."/>
            <person name="Riley R."/>
            <person name="Savchenko A."/>
            <person name="Shiryaev A."/>
            <person name="Soop K."/>
            <person name="Spirin V."/>
            <person name="Szebenyi C."/>
            <person name="Tomsovsky M."/>
            <person name="Tulloss R.E."/>
            <person name="Uehling J."/>
            <person name="Grigoriev I.V."/>
            <person name="Vagvolgyi C."/>
            <person name="Papp T."/>
            <person name="Martin F.M."/>
            <person name="Miettinen O."/>
            <person name="Hibbett D.S."/>
            <person name="Nagy L.G."/>
        </authorList>
    </citation>
    <scope>NUCLEOTIDE SEQUENCE [LARGE SCALE GENOMIC DNA]</scope>
    <source>
        <strain evidence="3 4">OMC1185</strain>
    </source>
</reference>
<dbReference type="AlphaFoldDB" id="A0A5C3MYT0"/>
<dbReference type="Proteomes" id="UP000305948">
    <property type="component" value="Unassembled WGS sequence"/>
</dbReference>
<keyword evidence="4" id="KW-1185">Reference proteome</keyword>
<dbReference type="InterPro" id="IPR008266">
    <property type="entry name" value="Tyr_kinase_AS"/>
</dbReference>
<dbReference type="PANTHER" id="PTHR38248">
    <property type="entry name" value="FUNK1 6"/>
    <property type="match status" value="1"/>
</dbReference>
<dbReference type="Pfam" id="PF17667">
    <property type="entry name" value="Pkinase_fungal"/>
    <property type="match status" value="1"/>
</dbReference>
<organism evidence="3 4">
    <name type="scientific">Heliocybe sulcata</name>
    <dbReference type="NCBI Taxonomy" id="5364"/>
    <lineage>
        <taxon>Eukaryota</taxon>
        <taxon>Fungi</taxon>
        <taxon>Dikarya</taxon>
        <taxon>Basidiomycota</taxon>
        <taxon>Agaricomycotina</taxon>
        <taxon>Agaricomycetes</taxon>
        <taxon>Gloeophyllales</taxon>
        <taxon>Gloeophyllaceae</taxon>
        <taxon>Heliocybe</taxon>
    </lineage>
</organism>
<feature type="compositionally biased region" description="Polar residues" evidence="1">
    <location>
        <begin position="17"/>
        <end position="29"/>
    </location>
</feature>
<evidence type="ECO:0000313" key="3">
    <source>
        <dbReference type="EMBL" id="TFK50083.1"/>
    </source>
</evidence>
<dbReference type="STRING" id="5364.A0A5C3MYT0"/>
<feature type="region of interest" description="Disordered" evidence="1">
    <location>
        <begin position="101"/>
        <end position="136"/>
    </location>
</feature>
<gene>
    <name evidence="3" type="ORF">OE88DRAFT_1661620</name>
</gene>
<feature type="compositionally biased region" description="Basic and acidic residues" evidence="1">
    <location>
        <begin position="57"/>
        <end position="67"/>
    </location>
</feature>
<dbReference type="InterPro" id="IPR000719">
    <property type="entry name" value="Prot_kinase_dom"/>
</dbReference>
<dbReference type="PROSITE" id="PS00109">
    <property type="entry name" value="PROTEIN_KINASE_TYR"/>
    <property type="match status" value="1"/>
</dbReference>
<dbReference type="InterPro" id="IPR011009">
    <property type="entry name" value="Kinase-like_dom_sf"/>
</dbReference>
<feature type="region of interest" description="Disordered" evidence="1">
    <location>
        <begin position="1"/>
        <end position="77"/>
    </location>
</feature>
<dbReference type="PANTHER" id="PTHR38248:SF2">
    <property type="entry name" value="FUNK1 11"/>
    <property type="match status" value="1"/>
</dbReference>
<dbReference type="InterPro" id="IPR040976">
    <property type="entry name" value="Pkinase_fungal"/>
</dbReference>
<dbReference type="GO" id="GO:0005524">
    <property type="term" value="F:ATP binding"/>
    <property type="evidence" value="ECO:0007669"/>
    <property type="project" value="InterPro"/>
</dbReference>
<feature type="compositionally biased region" description="Pro residues" evidence="1">
    <location>
        <begin position="106"/>
        <end position="115"/>
    </location>
</feature>
<dbReference type="OrthoDB" id="5584477at2759"/>
<feature type="domain" description="Protein kinase" evidence="2">
    <location>
        <begin position="403"/>
        <end position="728"/>
    </location>
</feature>
<dbReference type="GO" id="GO:0004672">
    <property type="term" value="F:protein kinase activity"/>
    <property type="evidence" value="ECO:0007669"/>
    <property type="project" value="InterPro"/>
</dbReference>
<evidence type="ECO:0000256" key="1">
    <source>
        <dbReference type="SAM" id="MobiDB-lite"/>
    </source>
</evidence>
<accession>A0A5C3MYT0</accession>
<feature type="non-terminal residue" evidence="3">
    <location>
        <position position="1"/>
    </location>
</feature>
<dbReference type="PROSITE" id="PS50011">
    <property type="entry name" value="PROTEIN_KINASE_DOM"/>
    <property type="match status" value="1"/>
</dbReference>
<name>A0A5C3MYT0_9AGAM</name>
<protein>
    <recommendedName>
        <fullName evidence="2">Protein kinase domain-containing protein</fullName>
    </recommendedName>
</protein>
<sequence length="863" mass="97261">MSNRRTHSYDSRFPSEAPSNFQDTVSVPRSSPEPLPDSESAFDASDSGESSSPPARVQDKGKARAEEQQPVDYNPDTIFPDTTHFFDDTHFHGSISMEEIMERTPEPPGTPPSRPIPSESVAIEDTPHGISSDANDHPHVDDLQGALDSELHRTWVNGGRPMVDSFIDSAKVSDMISDDEVDAFLESYDGYVNNRWKDVPESATVEDETLYEPLRRHMNAILQKFGRTTREAVATHNTTMGHLNNMYETKLKTKPDISLMGYGPCVSSDQGIPSPPKYTHCIAPIEVKREKTKSLVNDRIQLAVYARECIIQQPNRNLVYSAALTERNIRLHQYDRGGGMYSCETDIHTDARTFVKIVLALSTEDEKLLGFETRIYWDGPKQYFKPDLTRPEAYEIDISDKPFRRHTIRGRGTTCWILNGGDGSKLVLKLAWRTVERDAEWTFLDTILEENKKRAEQGRPPIPGIGSILKHGDLGKLSDFRHGIPMVAHGRTPAAITVVPDRIYYWILEAYYGPSLMRAPSVLQSLNALYDIIEGQKELHELGIVHRDISVRNMVVNLSPDAGEGERGHLIDFDMAKRVDREQSMAGRDVRTGTRVFQSIKVLEGLGVHDYLDDLEATFWAYTWIACTSAKPGEAMAGIPSQLVGWGSPELSVAIKAKEDFLKNPVCHRLVSRGMGPHVKWLIGCLARFFHRIPFPRVEALRLQRDESGDQDDDDDIEGIEEALHEYDVDEAERATGPIQFTAADAKKHLSTMLGLVRKAIERERIDADRKAAGTFEPRLNQKYETPVLVTRFPAAVSRQPPVRQTVASRMKPSRKTLEEKERARRDEENVTYEVHMGSSSSSNKRVRRQVGEPKPQKRSKGK</sequence>
<evidence type="ECO:0000313" key="4">
    <source>
        <dbReference type="Proteomes" id="UP000305948"/>
    </source>
</evidence>
<feature type="compositionally biased region" description="Basic and acidic residues" evidence="1">
    <location>
        <begin position="816"/>
        <end position="829"/>
    </location>
</feature>
<feature type="region of interest" description="Disordered" evidence="1">
    <location>
        <begin position="798"/>
        <end position="863"/>
    </location>
</feature>
<evidence type="ECO:0000259" key="2">
    <source>
        <dbReference type="PROSITE" id="PS50011"/>
    </source>
</evidence>
<dbReference type="Gene3D" id="1.10.510.10">
    <property type="entry name" value="Transferase(Phosphotransferase) domain 1"/>
    <property type="match status" value="1"/>
</dbReference>